<dbReference type="PROSITE" id="PS01124">
    <property type="entry name" value="HTH_ARAC_FAMILY_2"/>
    <property type="match status" value="1"/>
</dbReference>
<feature type="domain" description="HTH araC/xylS-type" evidence="5">
    <location>
        <begin position="272"/>
        <end position="373"/>
    </location>
</feature>
<feature type="transmembrane region" description="Helical" evidence="4">
    <location>
        <begin position="60"/>
        <end position="88"/>
    </location>
</feature>
<feature type="transmembrane region" description="Helical" evidence="4">
    <location>
        <begin position="6"/>
        <end position="24"/>
    </location>
</feature>
<dbReference type="InterPro" id="IPR018062">
    <property type="entry name" value="HTH_AraC-typ_CS"/>
</dbReference>
<dbReference type="InterPro" id="IPR009057">
    <property type="entry name" value="Homeodomain-like_sf"/>
</dbReference>
<dbReference type="InterPro" id="IPR018060">
    <property type="entry name" value="HTH_AraC"/>
</dbReference>
<keyword evidence="4" id="KW-0812">Transmembrane</keyword>
<dbReference type="Pfam" id="PF12833">
    <property type="entry name" value="HTH_18"/>
    <property type="match status" value="1"/>
</dbReference>
<keyword evidence="4" id="KW-1133">Transmembrane helix</keyword>
<keyword evidence="1" id="KW-0805">Transcription regulation</keyword>
<dbReference type="GO" id="GO:0043565">
    <property type="term" value="F:sequence-specific DNA binding"/>
    <property type="evidence" value="ECO:0007669"/>
    <property type="project" value="InterPro"/>
</dbReference>
<feature type="transmembrane region" description="Helical" evidence="4">
    <location>
        <begin position="100"/>
        <end position="118"/>
    </location>
</feature>
<dbReference type="EMBL" id="MSCN01000001">
    <property type="protein sequence ID" value="PQJ79265.1"/>
    <property type="molecule type" value="Genomic_DNA"/>
</dbReference>
<proteinExistence type="predicted"/>
<dbReference type="SMART" id="SM00342">
    <property type="entry name" value="HTH_ARAC"/>
    <property type="match status" value="1"/>
</dbReference>
<evidence type="ECO:0000259" key="5">
    <source>
        <dbReference type="PROSITE" id="PS01124"/>
    </source>
</evidence>
<gene>
    <name evidence="6" type="ORF">BTO18_08805</name>
</gene>
<dbReference type="GO" id="GO:0003700">
    <property type="term" value="F:DNA-binding transcription factor activity"/>
    <property type="evidence" value="ECO:0007669"/>
    <property type="project" value="InterPro"/>
</dbReference>
<feature type="transmembrane region" description="Helical" evidence="4">
    <location>
        <begin position="208"/>
        <end position="228"/>
    </location>
</feature>
<organism evidence="6 7">
    <name type="scientific">Polaribacter porphyrae</name>
    <dbReference type="NCBI Taxonomy" id="1137780"/>
    <lineage>
        <taxon>Bacteria</taxon>
        <taxon>Pseudomonadati</taxon>
        <taxon>Bacteroidota</taxon>
        <taxon>Flavobacteriia</taxon>
        <taxon>Flavobacteriales</taxon>
        <taxon>Flavobacteriaceae</taxon>
    </lineage>
</organism>
<dbReference type="Gene3D" id="1.10.10.60">
    <property type="entry name" value="Homeodomain-like"/>
    <property type="match status" value="2"/>
</dbReference>
<dbReference type="PANTHER" id="PTHR43280:SF29">
    <property type="entry name" value="ARAC-FAMILY TRANSCRIPTIONAL REGULATOR"/>
    <property type="match status" value="1"/>
</dbReference>
<dbReference type="InterPro" id="IPR020449">
    <property type="entry name" value="Tscrpt_reg_AraC-type_HTH"/>
</dbReference>
<dbReference type="SUPFAM" id="SSF46689">
    <property type="entry name" value="Homeodomain-like"/>
    <property type="match status" value="1"/>
</dbReference>
<evidence type="ECO:0000313" key="7">
    <source>
        <dbReference type="Proteomes" id="UP000238882"/>
    </source>
</evidence>
<feature type="transmembrane region" description="Helical" evidence="4">
    <location>
        <begin position="178"/>
        <end position="202"/>
    </location>
</feature>
<keyword evidence="2" id="KW-0238">DNA-binding</keyword>
<dbReference type="AlphaFoldDB" id="A0A2S7WNS7"/>
<sequence length="374" mass="43942">MKLITEFFLVGGILMSILILFLLFRQKERALPQNILLCFFGFIFFYILNTYADFNDLDILNFLTFIFDDVTEIIIGPIIFMYVNAIFIKNYKFKNYYPHLIFPLTYVSLISIPIMVSILKEEFVFDYLKFLNVHKDFIFILFTLYMLVYFIMAYIKFEKFKTAYKSNFSNITDNDFNWVRHLLIGLIIVGCLDLILTILDFFNIDVDAVLFLFIPAMLLIFYLGYYGISQQKVLLPNFLIDNLETTISETPVKKVVLNFDKEEAATIEKNLDLLFEKEKPYLDENLSLQKLAEKLSLTDKKLSNFLNQYLKISFYDLINKHRVNAVKKMMNSNEYNNVTLLGIAYDAGFKSKTSFNRIFKKETGMSPSQFKSSL</sequence>
<keyword evidence="4" id="KW-0472">Membrane</keyword>
<dbReference type="PROSITE" id="PS00041">
    <property type="entry name" value="HTH_ARAC_FAMILY_1"/>
    <property type="match status" value="1"/>
</dbReference>
<dbReference type="PRINTS" id="PR00032">
    <property type="entry name" value="HTHARAC"/>
</dbReference>
<accession>A0A2S7WNS7</accession>
<evidence type="ECO:0000256" key="2">
    <source>
        <dbReference type="ARBA" id="ARBA00023125"/>
    </source>
</evidence>
<dbReference type="RefSeq" id="WP_105015864.1">
    <property type="nucleotide sequence ID" value="NZ_MSCN01000001.1"/>
</dbReference>
<keyword evidence="3" id="KW-0804">Transcription</keyword>
<evidence type="ECO:0000256" key="4">
    <source>
        <dbReference type="SAM" id="Phobius"/>
    </source>
</evidence>
<dbReference type="PANTHER" id="PTHR43280">
    <property type="entry name" value="ARAC-FAMILY TRANSCRIPTIONAL REGULATOR"/>
    <property type="match status" value="1"/>
</dbReference>
<evidence type="ECO:0000313" key="6">
    <source>
        <dbReference type="EMBL" id="PQJ79265.1"/>
    </source>
</evidence>
<feature type="transmembrane region" description="Helical" evidence="4">
    <location>
        <begin position="31"/>
        <end position="48"/>
    </location>
</feature>
<comment type="caution">
    <text evidence="6">The sequence shown here is derived from an EMBL/GenBank/DDBJ whole genome shotgun (WGS) entry which is preliminary data.</text>
</comment>
<feature type="transmembrane region" description="Helical" evidence="4">
    <location>
        <begin position="138"/>
        <end position="157"/>
    </location>
</feature>
<dbReference type="Proteomes" id="UP000238882">
    <property type="component" value="Unassembled WGS sequence"/>
</dbReference>
<protein>
    <recommendedName>
        <fullName evidence="5">HTH araC/xylS-type domain-containing protein</fullName>
    </recommendedName>
</protein>
<evidence type="ECO:0000256" key="1">
    <source>
        <dbReference type="ARBA" id="ARBA00023015"/>
    </source>
</evidence>
<evidence type="ECO:0000256" key="3">
    <source>
        <dbReference type="ARBA" id="ARBA00023163"/>
    </source>
</evidence>
<dbReference type="OrthoDB" id="952277at2"/>
<reference evidence="6 7" key="1">
    <citation type="submission" date="2016-12" db="EMBL/GenBank/DDBJ databases">
        <title>Trade-off between light-utilization and light-protection in marine flavobacteria.</title>
        <authorList>
            <person name="Kumagai Y."/>
            <person name="Yoshizawa S."/>
            <person name="Kogure K."/>
            <person name="Iwasaki W."/>
        </authorList>
    </citation>
    <scope>NUCLEOTIDE SEQUENCE [LARGE SCALE GENOMIC DNA]</scope>
    <source>
        <strain evidence="6 7">NBRC 108759</strain>
    </source>
</reference>
<name>A0A2S7WNS7_9FLAO</name>
<keyword evidence="7" id="KW-1185">Reference proteome</keyword>